<feature type="region of interest" description="Disordered" evidence="1">
    <location>
        <begin position="239"/>
        <end position="263"/>
    </location>
</feature>
<sequence length="263" mass="28670">MSNRGSPRCFVPGLTSGEVNANDAGKVEESSGGILTRSGKRLVKLPVKNEAGCGDGTVDAQEAADSGRSADDQKAVDSETVDAQDVNLLGATEELHPAVDITTVEKGKKEKETTNVEKKAEEAEKKEIEAKPAEEQHGRSSAPKRAAKEKAKRIQAAATLQKEKKEEKEKKKEAEMAAAEKHRRMAAKKLPKGSMSNFVQKSPHVIEANHNFIVIFQQRYTDIIGSILPLMEKTAEERKAASKRTLGSTTGSSWPFQKNMKME</sequence>
<dbReference type="OrthoDB" id="10598093at2759"/>
<protein>
    <submittedName>
        <fullName evidence="2">Uncharacterized protein</fullName>
    </submittedName>
</protein>
<proteinExistence type="predicted"/>
<gene>
    <name evidence="2" type="primary">Cnig_chr_X.g26685</name>
    <name evidence="2" type="ORF">B9Z55_026685</name>
</gene>
<feature type="region of interest" description="Disordered" evidence="1">
    <location>
        <begin position="99"/>
        <end position="181"/>
    </location>
</feature>
<accession>A0A2G5T4D7</accession>
<dbReference type="Proteomes" id="UP000230233">
    <property type="component" value="Chromosome X"/>
</dbReference>
<reference evidence="3" key="1">
    <citation type="submission" date="2017-10" db="EMBL/GenBank/DDBJ databases">
        <title>Rapid genome shrinkage in a self-fertile nematode reveals novel sperm competition proteins.</title>
        <authorList>
            <person name="Yin D."/>
            <person name="Schwarz E.M."/>
            <person name="Thomas C.G."/>
            <person name="Felde R.L."/>
            <person name="Korf I.F."/>
            <person name="Cutter A.D."/>
            <person name="Schartner C.M."/>
            <person name="Ralston E.J."/>
            <person name="Meyer B.J."/>
            <person name="Haag E.S."/>
        </authorList>
    </citation>
    <scope>NUCLEOTIDE SEQUENCE [LARGE SCALE GENOMIC DNA]</scope>
    <source>
        <strain evidence="3">JU1422</strain>
    </source>
</reference>
<comment type="caution">
    <text evidence="2">The sequence shown here is derived from an EMBL/GenBank/DDBJ whole genome shotgun (WGS) entry which is preliminary data.</text>
</comment>
<name>A0A2G5T4D7_9PELO</name>
<organism evidence="2 3">
    <name type="scientific">Caenorhabditis nigoni</name>
    <dbReference type="NCBI Taxonomy" id="1611254"/>
    <lineage>
        <taxon>Eukaryota</taxon>
        <taxon>Metazoa</taxon>
        <taxon>Ecdysozoa</taxon>
        <taxon>Nematoda</taxon>
        <taxon>Chromadorea</taxon>
        <taxon>Rhabditida</taxon>
        <taxon>Rhabditina</taxon>
        <taxon>Rhabditomorpha</taxon>
        <taxon>Rhabditoidea</taxon>
        <taxon>Rhabditidae</taxon>
        <taxon>Peloderinae</taxon>
        <taxon>Caenorhabditis</taxon>
    </lineage>
</organism>
<keyword evidence="3" id="KW-1185">Reference proteome</keyword>
<dbReference type="AlphaFoldDB" id="A0A2G5T4D7"/>
<feature type="compositionally biased region" description="Basic and acidic residues" evidence="1">
    <location>
        <begin position="68"/>
        <end position="77"/>
    </location>
</feature>
<dbReference type="EMBL" id="PDUG01000006">
    <property type="protein sequence ID" value="PIC22088.1"/>
    <property type="molecule type" value="Genomic_DNA"/>
</dbReference>
<feature type="region of interest" description="Disordered" evidence="1">
    <location>
        <begin position="49"/>
        <end position="82"/>
    </location>
</feature>
<feature type="compositionally biased region" description="Basic and acidic residues" evidence="1">
    <location>
        <begin position="161"/>
        <end position="180"/>
    </location>
</feature>
<evidence type="ECO:0000313" key="3">
    <source>
        <dbReference type="Proteomes" id="UP000230233"/>
    </source>
</evidence>
<feature type="region of interest" description="Disordered" evidence="1">
    <location>
        <begin position="1"/>
        <end position="33"/>
    </location>
</feature>
<evidence type="ECO:0000256" key="1">
    <source>
        <dbReference type="SAM" id="MobiDB-lite"/>
    </source>
</evidence>
<feature type="compositionally biased region" description="Polar residues" evidence="1">
    <location>
        <begin position="245"/>
        <end position="256"/>
    </location>
</feature>
<evidence type="ECO:0000313" key="2">
    <source>
        <dbReference type="EMBL" id="PIC22088.1"/>
    </source>
</evidence>
<feature type="compositionally biased region" description="Basic and acidic residues" evidence="1">
    <location>
        <begin position="99"/>
        <end position="138"/>
    </location>
</feature>